<protein>
    <submittedName>
        <fullName evidence="1">Minor tail protein</fullName>
    </submittedName>
</protein>
<gene>
    <name evidence="1" type="primary">26</name>
    <name evidence="1" type="ORF">PBI_INDLULAMITHI_26</name>
</gene>
<dbReference type="EMBL" id="MN585993">
    <property type="protein sequence ID" value="QGJ90067.1"/>
    <property type="molecule type" value="Genomic_DNA"/>
</dbReference>
<dbReference type="Gene3D" id="2.60.120.260">
    <property type="entry name" value="Galactose-binding domain-like"/>
    <property type="match status" value="1"/>
</dbReference>
<dbReference type="Proteomes" id="UP000423609">
    <property type="component" value="Segment"/>
</dbReference>
<evidence type="ECO:0000313" key="2">
    <source>
        <dbReference type="Proteomes" id="UP000423609"/>
    </source>
</evidence>
<organism evidence="1 2">
    <name type="scientific">Mycobacterium phage Indlulamithi</name>
    <dbReference type="NCBI Taxonomy" id="2656582"/>
    <lineage>
        <taxon>Viruses</taxon>
        <taxon>Duplodnaviria</taxon>
        <taxon>Heunggongvirae</taxon>
        <taxon>Uroviricota</taxon>
        <taxon>Caudoviricetes</taxon>
        <taxon>Indlulamithivirus</taxon>
        <taxon>Indlulamithivirus indlulamithi</taxon>
    </lineage>
</organism>
<reference evidence="1 2" key="1">
    <citation type="submission" date="2019-10" db="EMBL/GenBank/DDBJ databases">
        <authorList>
            <person name="Garlena R.A."/>
            <person name="Russell D.A."/>
            <person name="Pope W.H."/>
            <person name="Jacobs-Sera D."/>
            <person name="Hatfull G.F."/>
        </authorList>
    </citation>
    <scope>NUCLEOTIDE SEQUENCE [LARGE SCALE GENOMIC DNA]</scope>
</reference>
<evidence type="ECO:0000313" key="1">
    <source>
        <dbReference type="EMBL" id="QGJ90067.1"/>
    </source>
</evidence>
<dbReference type="KEGG" id="vg:55624465"/>
<accession>A0A649VCL6</accession>
<sequence>MATLELVGNWTPYASGSRAAQDKRSPMVAVGGGIVLKPKLTLQINSDALLATGDFEGIVPPPWMASALPSQFSWATDQKHSGTRSLKLGAHSAGSTIGPASVKIPVQSTDRFRAGLWARRDSAYASTDSKMRIYDATAGSALIATVDYTGASTVPQVDTWTQRTSGIWGPPAGCNEIAFRLQRNGTTGTVWVDDVVLEQYYTAVTQLVEFHIIAFGPSGEVLSDTTLGTYSAAANTVGTTANSVVLGGNDYTVPKYTKNVQLSVRVSDKFNFGTISMQPSLTMTAQDHDAKTYYDRFHYWVQDIHGNWLTKDLVGQDASLMRVLSGPAQLELKIHPKDPSVQMPGEDGPIQFKPWGHIVHAMKEDLNGNEVPWISTIVQPSDVDPQTGVLSLRGQGFSGYANGIPWLQNWNPISVDPFEVIWRIWQHIQSYPQGDLGVTVYPTVSGTQMLPGFSFENEEFVQNFFAIFIRAVDRNDCGDYINKLARDIPIDYFEESVFNAATNKIDKKIRLAYPQGGVDQTDLIFRLGENVSAATPKQETEINWFSDITIKGYFPGKEYSATISNADTDRLRRVMDEQDLHVDSNERAAAWGRRRLTRRQIPYYFESIVVDPYHPNAPFGSFDVGDLIRYQGPMHWKGNIDQKHKVMMMGWDEAKGQMELKTMAEGAFNYDPIVYGAG</sequence>
<name>A0A649VCL6_9CAUD</name>
<proteinExistence type="predicted"/>
<dbReference type="RefSeq" id="YP_009853778.1">
    <property type="nucleotide sequence ID" value="NC_048824.1"/>
</dbReference>
<dbReference type="GeneID" id="55624465"/>
<keyword evidence="2" id="KW-1185">Reference proteome</keyword>